<keyword evidence="2" id="KW-1185">Reference proteome</keyword>
<proteinExistence type="predicted"/>
<gene>
    <name evidence="1" type="ORF">MMF97_08745</name>
</gene>
<organism evidence="1 2">
    <name type="scientific">Pedobacter montanisoli</name>
    <dbReference type="NCBI Taxonomy" id="2923277"/>
    <lineage>
        <taxon>Bacteria</taxon>
        <taxon>Pseudomonadati</taxon>
        <taxon>Bacteroidota</taxon>
        <taxon>Sphingobacteriia</taxon>
        <taxon>Sphingobacteriales</taxon>
        <taxon>Sphingobacteriaceae</taxon>
        <taxon>Pedobacter</taxon>
    </lineage>
</organism>
<dbReference type="RefSeq" id="WP_243361581.1">
    <property type="nucleotide sequence ID" value="NZ_JALGBH010000002.1"/>
</dbReference>
<evidence type="ECO:0000313" key="1">
    <source>
        <dbReference type="EMBL" id="MCJ0742795.1"/>
    </source>
</evidence>
<dbReference type="Pfam" id="PF25594">
    <property type="entry name" value="GldB_lipo"/>
    <property type="match status" value="1"/>
</dbReference>
<protein>
    <submittedName>
        <fullName evidence="1">DUF2268 domain-containing protein</fullName>
    </submittedName>
</protein>
<dbReference type="Proteomes" id="UP001165460">
    <property type="component" value="Unassembled WGS sequence"/>
</dbReference>
<comment type="caution">
    <text evidence="1">The sequence shown here is derived from an EMBL/GenBank/DDBJ whole genome shotgun (WGS) entry which is preliminary data.</text>
</comment>
<dbReference type="InterPro" id="IPR019853">
    <property type="entry name" value="GldB-like"/>
</dbReference>
<reference evidence="1" key="1">
    <citation type="submission" date="2022-03" db="EMBL/GenBank/DDBJ databases">
        <authorList>
            <person name="Woo C.Y."/>
        </authorList>
    </citation>
    <scope>NUCLEOTIDE SEQUENCE</scope>
    <source>
        <strain evidence="1">CYS-01</strain>
    </source>
</reference>
<evidence type="ECO:0000313" key="2">
    <source>
        <dbReference type="Proteomes" id="UP001165460"/>
    </source>
</evidence>
<dbReference type="EMBL" id="JALGBH010000002">
    <property type="protein sequence ID" value="MCJ0742795.1"/>
    <property type="molecule type" value="Genomic_DNA"/>
</dbReference>
<accession>A0ABS9ZWV2</accession>
<name>A0ABS9ZWV2_9SPHI</name>
<sequence>MRNVLLAFILLVGLQAFAQKDLKLYDMSQMELRLMNRYKNQDSASRSKIFIDSVYTPYKAFWEGYLGNGEAVAKWMNEALSKLPEWQEKNKNVDGKALLKQFKQMAKEMRKLTGYEPKGKWYVVYGPAWTDLGGLGDFAMLIDLAHPQNNSNEAIVKMFPHELTHQIMTNVNPHRDTTAISSIVGEGFAVWMNQKYWKQKFTLAQNLGYTEEGLQVCDKNIEALKKFFLANKYSADREVINLFRNRGAKLNEKLPGAIGYYIGYKIVDAYVQKHGANSWKDIFIKSPREIYENSGFTN</sequence>